<evidence type="ECO:0000256" key="5">
    <source>
        <dbReference type="SAM" id="MobiDB-lite"/>
    </source>
</evidence>
<evidence type="ECO:0000256" key="3">
    <source>
        <dbReference type="ARBA" id="ARBA00022829"/>
    </source>
</evidence>
<keyword evidence="3" id="KW-0159">Chromosome partition</keyword>
<dbReference type="Pfam" id="PF04079">
    <property type="entry name" value="SMC_ScpB"/>
    <property type="match status" value="1"/>
</dbReference>
<feature type="region of interest" description="Disordered" evidence="5">
    <location>
        <begin position="318"/>
        <end position="356"/>
    </location>
</feature>
<dbReference type="NCBIfam" id="TIGR00281">
    <property type="entry name" value="SMC-Scp complex subunit ScpB"/>
    <property type="match status" value="1"/>
</dbReference>
<evidence type="ECO:0000256" key="1">
    <source>
        <dbReference type="ARBA" id="ARBA00022490"/>
    </source>
</evidence>
<feature type="compositionally biased region" description="Acidic residues" evidence="5">
    <location>
        <begin position="323"/>
        <end position="349"/>
    </location>
</feature>
<proteinExistence type="predicted"/>
<evidence type="ECO:0000313" key="7">
    <source>
        <dbReference type="Proteomes" id="UP001431010"/>
    </source>
</evidence>
<dbReference type="PANTHER" id="PTHR34298">
    <property type="entry name" value="SEGREGATION AND CONDENSATION PROTEIN B"/>
    <property type="match status" value="1"/>
</dbReference>
<keyword evidence="2" id="KW-0132">Cell division</keyword>
<feature type="region of interest" description="Disordered" evidence="5">
    <location>
        <begin position="194"/>
        <end position="217"/>
    </location>
</feature>
<accession>A0ABY3RGS7</accession>
<dbReference type="Proteomes" id="UP001431010">
    <property type="component" value="Chromosome"/>
</dbReference>
<keyword evidence="7" id="KW-1185">Reference proteome</keyword>
<evidence type="ECO:0000256" key="2">
    <source>
        <dbReference type="ARBA" id="ARBA00022618"/>
    </source>
</evidence>
<reference evidence="6" key="1">
    <citation type="journal article" date="2024" name="Antonie Van Leeuwenhoek">
        <title>Bradyrhizobium ontarionense sp. nov., a novel bacterial symbiont isolated from Aeschynomene indica (Indian jointvetch), harbours photosynthesis, nitrogen fixation and nitrous oxide (N2O) reductase genes.</title>
        <authorList>
            <person name="Bromfield E.S.P."/>
            <person name="Cloutier S."/>
        </authorList>
    </citation>
    <scope>NUCLEOTIDE SEQUENCE</scope>
    <source>
        <strain evidence="6">A19</strain>
    </source>
</reference>
<dbReference type="Gene3D" id="1.10.10.10">
    <property type="entry name" value="Winged helix-like DNA-binding domain superfamily/Winged helix DNA-binding domain"/>
    <property type="match status" value="2"/>
</dbReference>
<gene>
    <name evidence="6" type="primary">scpB</name>
    <name evidence="6" type="ORF">LQG66_06285</name>
</gene>
<evidence type="ECO:0000313" key="6">
    <source>
        <dbReference type="EMBL" id="UFZ05913.1"/>
    </source>
</evidence>
<dbReference type="EMBL" id="CP088156">
    <property type="protein sequence ID" value="UFZ05913.1"/>
    <property type="molecule type" value="Genomic_DNA"/>
</dbReference>
<keyword evidence="4" id="KW-0131">Cell cycle</keyword>
<organism evidence="6 7">
    <name type="scientific">Bradyrhizobium ontarionense</name>
    <dbReference type="NCBI Taxonomy" id="2898149"/>
    <lineage>
        <taxon>Bacteria</taxon>
        <taxon>Pseudomonadati</taxon>
        <taxon>Pseudomonadota</taxon>
        <taxon>Alphaproteobacteria</taxon>
        <taxon>Hyphomicrobiales</taxon>
        <taxon>Nitrobacteraceae</taxon>
        <taxon>Bradyrhizobium</taxon>
    </lineage>
</organism>
<sequence length="356" mass="37865">MASLAELRMEEPDEIVANEPEARPEELRILEALLFASAEPLEQATLAKRMPDGVDIKAALAQLQAEYATRGVNLVRVANKWTFRTAGDLAWLMTRESTETRKLSRAAIEVLAIVAYHQPVTRAEIEEIRGVVTSKGTLDVLLETGWIKPRGRRKSPGRPLTFGTTDAFLTQFSLETLGDLPGLEELKGTGLLDSRLPTGFTVPTPSDDPTLREDEEPLDPGDLDLALAPAVEIESGEAGTAEGETAPVEAAIAETAEVGTAGADLAAKEDEAASQFAVGDVEVSSVDAEAEIAEVSVTVEEFVADQDDEAVAELVDLSAEAEAPVEEEAEAEVEVDGTDDGGDLDTDEDGSSHQEG</sequence>
<dbReference type="RefSeq" id="WP_231324477.1">
    <property type="nucleotide sequence ID" value="NZ_CP088156.1"/>
</dbReference>
<dbReference type="PANTHER" id="PTHR34298:SF2">
    <property type="entry name" value="SEGREGATION AND CONDENSATION PROTEIN B"/>
    <property type="match status" value="1"/>
</dbReference>
<dbReference type="SUPFAM" id="SSF46785">
    <property type="entry name" value="Winged helix' DNA-binding domain"/>
    <property type="match status" value="2"/>
</dbReference>
<keyword evidence="1" id="KW-0963">Cytoplasm</keyword>
<dbReference type="InterPro" id="IPR005234">
    <property type="entry name" value="ScpB_csome_segregation"/>
</dbReference>
<dbReference type="InterPro" id="IPR036388">
    <property type="entry name" value="WH-like_DNA-bd_sf"/>
</dbReference>
<evidence type="ECO:0000256" key="4">
    <source>
        <dbReference type="ARBA" id="ARBA00023306"/>
    </source>
</evidence>
<dbReference type="InterPro" id="IPR036390">
    <property type="entry name" value="WH_DNA-bd_sf"/>
</dbReference>
<protein>
    <submittedName>
        <fullName evidence="6">SMC-Scp complex subunit ScpB</fullName>
    </submittedName>
</protein>
<name>A0ABY3RGS7_9BRAD</name>